<dbReference type="SMART" id="SM00342">
    <property type="entry name" value="HTH_ARAC"/>
    <property type="match status" value="1"/>
</dbReference>
<feature type="domain" description="HTH araC/xylS-type" evidence="4">
    <location>
        <begin position="158"/>
        <end position="254"/>
    </location>
</feature>
<dbReference type="SUPFAM" id="SSF46689">
    <property type="entry name" value="Homeodomain-like"/>
    <property type="match status" value="1"/>
</dbReference>
<dbReference type="EMBL" id="VFJE01000049">
    <property type="protein sequence ID" value="TPD72226.1"/>
    <property type="molecule type" value="Genomic_DNA"/>
</dbReference>
<evidence type="ECO:0000313" key="5">
    <source>
        <dbReference type="EMBL" id="TPD72226.1"/>
    </source>
</evidence>
<evidence type="ECO:0000313" key="6">
    <source>
        <dbReference type="Proteomes" id="UP000319175"/>
    </source>
</evidence>
<dbReference type="PANTHER" id="PTHR43280">
    <property type="entry name" value="ARAC-FAMILY TRANSCRIPTIONAL REGULATOR"/>
    <property type="match status" value="1"/>
</dbReference>
<evidence type="ECO:0000256" key="2">
    <source>
        <dbReference type="ARBA" id="ARBA00023125"/>
    </source>
</evidence>
<evidence type="ECO:0000256" key="1">
    <source>
        <dbReference type="ARBA" id="ARBA00023015"/>
    </source>
</evidence>
<dbReference type="Gene3D" id="1.10.10.60">
    <property type="entry name" value="Homeodomain-like"/>
    <property type="match status" value="1"/>
</dbReference>
<dbReference type="InterPro" id="IPR009057">
    <property type="entry name" value="Homeodomain-like_sf"/>
</dbReference>
<keyword evidence="2" id="KW-0238">DNA-binding</keyword>
<dbReference type="RefSeq" id="WP_139998453.1">
    <property type="nucleotide sequence ID" value="NZ_VFJE01000049.1"/>
</dbReference>
<dbReference type="Proteomes" id="UP000319175">
    <property type="component" value="Unassembled WGS sequence"/>
</dbReference>
<accession>A0A501QJS1</accession>
<proteinExistence type="predicted"/>
<dbReference type="InterPro" id="IPR018060">
    <property type="entry name" value="HTH_AraC"/>
</dbReference>
<comment type="caution">
    <text evidence="5">The sequence shown here is derived from an EMBL/GenBank/DDBJ whole genome shotgun (WGS) entry which is preliminary data.</text>
</comment>
<dbReference type="OrthoDB" id="662446at2"/>
<dbReference type="AlphaFoldDB" id="A0A501QJS1"/>
<gene>
    <name evidence="5" type="ORF">FJA49_02375</name>
</gene>
<evidence type="ECO:0000259" key="4">
    <source>
        <dbReference type="PROSITE" id="PS01124"/>
    </source>
</evidence>
<dbReference type="PANTHER" id="PTHR43280:SF2">
    <property type="entry name" value="HTH-TYPE TRANSCRIPTIONAL REGULATOR EXSA"/>
    <property type="match status" value="1"/>
</dbReference>
<keyword evidence="6" id="KW-1185">Reference proteome</keyword>
<evidence type="ECO:0000256" key="3">
    <source>
        <dbReference type="ARBA" id="ARBA00023163"/>
    </source>
</evidence>
<sequence>MKLHFYKPNSTILEKYIEGYYFISEDKSLSPVKYRTFPNNFCILTTNQNIAVEVKNNEVTIQSSAEENMMTCVVSRYTSPIQIHYKHPINEITIYFKPLGINHFLEDTKEVFSNNTILDFTFFPDFNAKILAIFSLDRDKQIQELEDYLVSKLRAKDFSLIEKILADIETDIKIEDIAKKHHITRQYLNKIFKKHVGKSLSEYRKIHRFRNSLIQQKESKNFTDLSLFGFYDQSHFIRNFKELAEINPQLFFKNVDLDKENKWLFI</sequence>
<dbReference type="PROSITE" id="PS01124">
    <property type="entry name" value="HTH_ARAC_FAMILY_2"/>
    <property type="match status" value="1"/>
</dbReference>
<dbReference type="Pfam" id="PF12833">
    <property type="entry name" value="HTH_18"/>
    <property type="match status" value="1"/>
</dbReference>
<dbReference type="GO" id="GO:0003700">
    <property type="term" value="F:DNA-binding transcription factor activity"/>
    <property type="evidence" value="ECO:0007669"/>
    <property type="project" value="InterPro"/>
</dbReference>
<keyword evidence="1" id="KW-0805">Transcription regulation</keyword>
<keyword evidence="3" id="KW-0804">Transcription</keyword>
<organism evidence="5 6">
    <name type="scientific">Flavobacterium microcysteis</name>
    <dbReference type="NCBI Taxonomy" id="2596891"/>
    <lineage>
        <taxon>Bacteria</taxon>
        <taxon>Pseudomonadati</taxon>
        <taxon>Bacteroidota</taxon>
        <taxon>Flavobacteriia</taxon>
        <taxon>Flavobacteriales</taxon>
        <taxon>Flavobacteriaceae</taxon>
        <taxon>Flavobacterium</taxon>
    </lineage>
</organism>
<dbReference type="GO" id="GO:0043565">
    <property type="term" value="F:sequence-specific DNA binding"/>
    <property type="evidence" value="ECO:0007669"/>
    <property type="project" value="InterPro"/>
</dbReference>
<protein>
    <submittedName>
        <fullName evidence="5">AraC family transcriptional regulator</fullName>
    </submittedName>
</protein>
<reference evidence="5 6" key="1">
    <citation type="submission" date="2019-06" db="EMBL/GenBank/DDBJ databases">
        <title>Flavobacterium sp. MaA-Y11 from geoumgang.</title>
        <authorList>
            <person name="Jeong S."/>
        </authorList>
    </citation>
    <scope>NUCLEOTIDE SEQUENCE [LARGE SCALE GENOMIC DNA]</scope>
    <source>
        <strain evidence="5 6">MaA-Y11</strain>
    </source>
</reference>
<name>A0A501QJS1_9FLAO</name>